<gene>
    <name evidence="2" type="ORF">HZY91_10515</name>
</gene>
<organism evidence="2 3">
    <name type="scientific">Facklamia lactis</name>
    <dbReference type="NCBI Taxonomy" id="2749967"/>
    <lineage>
        <taxon>Bacteria</taxon>
        <taxon>Bacillati</taxon>
        <taxon>Bacillota</taxon>
        <taxon>Bacilli</taxon>
        <taxon>Lactobacillales</taxon>
        <taxon>Aerococcaceae</taxon>
        <taxon>Facklamia</taxon>
    </lineage>
</organism>
<name>A0ABS0LT46_9LACT</name>
<evidence type="ECO:0000313" key="3">
    <source>
        <dbReference type="Proteomes" id="UP000721415"/>
    </source>
</evidence>
<dbReference type="RefSeq" id="WP_197116221.1">
    <property type="nucleotide sequence ID" value="NZ_JACBXQ010000007.1"/>
</dbReference>
<evidence type="ECO:0000313" key="2">
    <source>
        <dbReference type="EMBL" id="MBG9987299.1"/>
    </source>
</evidence>
<dbReference type="Proteomes" id="UP000721415">
    <property type="component" value="Unassembled WGS sequence"/>
</dbReference>
<proteinExistence type="predicted"/>
<protein>
    <submittedName>
        <fullName evidence="2">Uncharacterized protein</fullName>
    </submittedName>
</protein>
<dbReference type="EMBL" id="JACBXQ010000007">
    <property type="protein sequence ID" value="MBG9987299.1"/>
    <property type="molecule type" value="Genomic_DNA"/>
</dbReference>
<reference evidence="2 3" key="1">
    <citation type="submission" date="2020-07" db="EMBL/GenBank/DDBJ databases">
        <title>Facklamia lactis sp. nov., isolated from raw milk.</title>
        <authorList>
            <person name="Doll E.V."/>
            <person name="Huptas C."/>
            <person name="Staib L."/>
            <person name="Wenning M."/>
            <person name="Scherer S."/>
        </authorList>
    </citation>
    <scope>NUCLEOTIDE SEQUENCE [LARGE SCALE GENOMIC DNA]</scope>
    <source>
        <strain evidence="2 3">DSM 111018</strain>
    </source>
</reference>
<sequence>MKLVKKTILTFCSIVVFSNVLSINTIWKSDLRVRNTVLAQSEPVSWTVPEVLIGVWQSEDGESQFALTHNGYFSTNNEGYQVVETQTIDNGDYQLSFDSLDYQTNSNSMQIKHQTTEDTIMIDDVIFVRHVDSNIINFVKDKVAGLEPINLEQLLRVSDHHLMAYHLQSIYKTDEAMDLAQQMRGIYNNIADGFPELELLVDSDYEDYQELAQLIMDQSEWTFSLLNTALPKDILNWYRDLSNQYDNDSQLIEALLPKIEKASNDYFQRKEQSEVPYLENYEWGNDSYPADSEDPHLLAESEYELRDGKFDQEEAYTILVKALGLEVDYNTGEVAEDGGAYVFTIDGEEYRVFADGEIITPGGAPINRNDDSRQSRQAETNEEAVIVPFEPDIALSYIREHEKMEGNLFVDDYVIHSDGSMTIDVSYKGKRQEGASKEEALYARYRIYETGEYSQVE</sequence>
<keyword evidence="3" id="KW-1185">Reference proteome</keyword>
<feature type="region of interest" description="Disordered" evidence="1">
    <location>
        <begin position="361"/>
        <end position="380"/>
    </location>
</feature>
<comment type="caution">
    <text evidence="2">The sequence shown here is derived from an EMBL/GenBank/DDBJ whole genome shotgun (WGS) entry which is preliminary data.</text>
</comment>
<evidence type="ECO:0000256" key="1">
    <source>
        <dbReference type="SAM" id="MobiDB-lite"/>
    </source>
</evidence>
<accession>A0ABS0LT46</accession>